<sequence length="262" mass="29805">MKQEIDIFLIQEHWLFHCELNMLSEIHTEIAGSGKAVDSDDPTSASYMAIGYGGKKTLQGKYSEQKSGTKNLEENITRGTPLIHSNSGDKHLFYKLVRKQRQNGNTFIMTQMSTERFLKEISYLDGILILAIYQFTFNYQHLQLCEMDYNAILEMYIERKACVKWTNDTSGKFPVQQGVKQGGILTADLSKIYIEDLLHNIEHIAQVCTIGETSVNAIACVDEVALMKENPAELQFLLNIATEFSQKKASEKRYSTNKTKQP</sequence>
<dbReference type="OrthoDB" id="6255742at2759"/>
<evidence type="ECO:0000313" key="2">
    <source>
        <dbReference type="Proteomes" id="UP000507470"/>
    </source>
</evidence>
<proteinExistence type="predicted"/>
<protein>
    <submittedName>
        <fullName evidence="1">Uncharacterized protein</fullName>
    </submittedName>
</protein>
<dbReference type="EMBL" id="CACVKT020008674">
    <property type="protein sequence ID" value="CAC5416669.1"/>
    <property type="molecule type" value="Genomic_DNA"/>
</dbReference>
<organism evidence="1 2">
    <name type="scientific">Mytilus coruscus</name>
    <name type="common">Sea mussel</name>
    <dbReference type="NCBI Taxonomy" id="42192"/>
    <lineage>
        <taxon>Eukaryota</taxon>
        <taxon>Metazoa</taxon>
        <taxon>Spiralia</taxon>
        <taxon>Lophotrochozoa</taxon>
        <taxon>Mollusca</taxon>
        <taxon>Bivalvia</taxon>
        <taxon>Autobranchia</taxon>
        <taxon>Pteriomorphia</taxon>
        <taxon>Mytilida</taxon>
        <taxon>Mytiloidea</taxon>
        <taxon>Mytilidae</taxon>
        <taxon>Mytilinae</taxon>
        <taxon>Mytilus</taxon>
    </lineage>
</organism>
<keyword evidence="2" id="KW-1185">Reference proteome</keyword>
<evidence type="ECO:0000313" key="1">
    <source>
        <dbReference type="EMBL" id="CAC5416669.1"/>
    </source>
</evidence>
<dbReference type="Proteomes" id="UP000507470">
    <property type="component" value="Unassembled WGS sequence"/>
</dbReference>
<dbReference type="AlphaFoldDB" id="A0A6J8E742"/>
<accession>A0A6J8E742</accession>
<reference evidence="1 2" key="1">
    <citation type="submission" date="2020-06" db="EMBL/GenBank/DDBJ databases">
        <authorList>
            <person name="Li R."/>
            <person name="Bekaert M."/>
        </authorList>
    </citation>
    <scope>NUCLEOTIDE SEQUENCE [LARGE SCALE GENOMIC DNA]</scope>
    <source>
        <strain evidence="2">wild</strain>
    </source>
</reference>
<gene>
    <name evidence="1" type="ORF">MCOR_49264</name>
</gene>
<name>A0A6J8E742_MYTCO</name>